<dbReference type="Gene3D" id="3.40.50.2300">
    <property type="match status" value="2"/>
</dbReference>
<dbReference type="PANTHER" id="PTHR30146:SF147">
    <property type="entry name" value="HTH-TYPE TRANSCRIPTIONAL REGULATOR DEGA"/>
    <property type="match status" value="1"/>
</dbReference>
<accession>A0A6J4L4J2</accession>
<proteinExistence type="predicted"/>
<evidence type="ECO:0000259" key="4">
    <source>
        <dbReference type="PROSITE" id="PS50932"/>
    </source>
</evidence>
<protein>
    <recommendedName>
        <fullName evidence="4">HTH lacI-type domain-containing protein</fullName>
    </recommendedName>
</protein>
<evidence type="ECO:0000256" key="1">
    <source>
        <dbReference type="ARBA" id="ARBA00023015"/>
    </source>
</evidence>
<gene>
    <name evidence="5" type="ORF">AVDCRST_MAG48-2802</name>
</gene>
<dbReference type="InterPro" id="IPR028082">
    <property type="entry name" value="Peripla_BP_I"/>
</dbReference>
<dbReference type="GO" id="GO:0003700">
    <property type="term" value="F:DNA-binding transcription factor activity"/>
    <property type="evidence" value="ECO:0007669"/>
    <property type="project" value="TreeGrafter"/>
</dbReference>
<dbReference type="SUPFAM" id="SSF53822">
    <property type="entry name" value="Periplasmic binding protein-like I"/>
    <property type="match status" value="1"/>
</dbReference>
<feature type="domain" description="HTH lacI-type" evidence="4">
    <location>
        <begin position="19"/>
        <end position="73"/>
    </location>
</feature>
<dbReference type="AlphaFoldDB" id="A0A6J4L4J2"/>
<evidence type="ECO:0000256" key="3">
    <source>
        <dbReference type="ARBA" id="ARBA00023163"/>
    </source>
</evidence>
<reference evidence="5" key="1">
    <citation type="submission" date="2020-02" db="EMBL/GenBank/DDBJ databases">
        <authorList>
            <person name="Meier V. D."/>
        </authorList>
    </citation>
    <scope>NUCLEOTIDE SEQUENCE</scope>
    <source>
        <strain evidence="5">AVDCRST_MAG48</strain>
    </source>
</reference>
<dbReference type="InterPro" id="IPR000843">
    <property type="entry name" value="HTH_LacI"/>
</dbReference>
<dbReference type="InterPro" id="IPR001761">
    <property type="entry name" value="Peripla_BP/Lac1_sug-bd_dom"/>
</dbReference>
<dbReference type="Pfam" id="PF00356">
    <property type="entry name" value="LacI"/>
    <property type="match status" value="1"/>
</dbReference>
<dbReference type="InterPro" id="IPR010982">
    <property type="entry name" value="Lambda_DNA-bd_dom_sf"/>
</dbReference>
<dbReference type="EMBL" id="CADCTS010000400">
    <property type="protein sequence ID" value="CAA9323934.1"/>
    <property type="molecule type" value="Genomic_DNA"/>
</dbReference>
<dbReference type="CDD" id="cd06267">
    <property type="entry name" value="PBP1_LacI_sugar_binding-like"/>
    <property type="match status" value="1"/>
</dbReference>
<dbReference type="SMART" id="SM00354">
    <property type="entry name" value="HTH_LACI"/>
    <property type="match status" value="1"/>
</dbReference>
<dbReference type="Gene3D" id="1.10.260.40">
    <property type="entry name" value="lambda repressor-like DNA-binding domains"/>
    <property type="match status" value="1"/>
</dbReference>
<sequence>MGDDAGEPGNAAGATGPRPTIYDVAAAAGVATSTVSRALAHPGRVSFSTAERIRQVADELGYRSTRISREATRKTSLLAVVVADITNPVYFGMIRGAERTAAHAGYTAVVVETQESEVAERAALARVQPFVDGVVLTSSRMPDASIREVAKQGPLVVLNRMVGQVPSVTSDNVRAVKRATEHLAGAGVDAITYLPGPEASWSDGMRWRGLREAGLELGLRVRRVGSQEPTMRGGAAAAEEWLEHRTPGVIAYNDLLAIGFIRTVTAAGVAVPEEVRVVGFDNIVDAELVQPGLTTLASPLVSLGSAAVNHLLKSTGRRRPEELEPMMLPARLVVRGSTGPHAGHAVGR</sequence>
<keyword evidence="1" id="KW-0805">Transcription regulation</keyword>
<dbReference type="GO" id="GO:0000976">
    <property type="term" value="F:transcription cis-regulatory region binding"/>
    <property type="evidence" value="ECO:0007669"/>
    <property type="project" value="TreeGrafter"/>
</dbReference>
<dbReference type="CDD" id="cd01392">
    <property type="entry name" value="HTH_LacI"/>
    <property type="match status" value="1"/>
</dbReference>
<evidence type="ECO:0000256" key="2">
    <source>
        <dbReference type="ARBA" id="ARBA00023125"/>
    </source>
</evidence>
<dbReference type="Pfam" id="PF00532">
    <property type="entry name" value="Peripla_BP_1"/>
    <property type="match status" value="1"/>
</dbReference>
<evidence type="ECO:0000313" key="5">
    <source>
        <dbReference type="EMBL" id="CAA9323934.1"/>
    </source>
</evidence>
<dbReference type="PROSITE" id="PS50932">
    <property type="entry name" value="HTH_LACI_2"/>
    <property type="match status" value="1"/>
</dbReference>
<keyword evidence="3" id="KW-0804">Transcription</keyword>
<organism evidence="5">
    <name type="scientific">uncultured Friedmanniella sp</name>
    <dbReference type="NCBI Taxonomy" id="335381"/>
    <lineage>
        <taxon>Bacteria</taxon>
        <taxon>Bacillati</taxon>
        <taxon>Actinomycetota</taxon>
        <taxon>Actinomycetes</taxon>
        <taxon>Propionibacteriales</taxon>
        <taxon>Nocardioidaceae</taxon>
        <taxon>Friedmanniella</taxon>
        <taxon>environmental samples</taxon>
    </lineage>
</organism>
<dbReference type="PANTHER" id="PTHR30146">
    <property type="entry name" value="LACI-RELATED TRANSCRIPTIONAL REPRESSOR"/>
    <property type="match status" value="1"/>
</dbReference>
<name>A0A6J4L4J2_9ACTN</name>
<keyword evidence="2" id="KW-0238">DNA-binding</keyword>
<dbReference type="SUPFAM" id="SSF47413">
    <property type="entry name" value="lambda repressor-like DNA-binding domains"/>
    <property type="match status" value="1"/>
</dbReference>